<reference evidence="1" key="1">
    <citation type="submission" date="2020-04" db="EMBL/GenBank/DDBJ databases">
        <authorList>
            <person name="Chiriac C."/>
            <person name="Salcher M."/>
            <person name="Ghai R."/>
            <person name="Kavagutti S V."/>
        </authorList>
    </citation>
    <scope>NUCLEOTIDE SEQUENCE</scope>
</reference>
<evidence type="ECO:0008006" key="2">
    <source>
        <dbReference type="Google" id="ProtNLM"/>
    </source>
</evidence>
<evidence type="ECO:0000313" key="1">
    <source>
        <dbReference type="EMBL" id="CAB4130320.1"/>
    </source>
</evidence>
<name>A0A6J5LBP8_9CAUD</name>
<organism evidence="1">
    <name type="scientific">uncultured Caudovirales phage</name>
    <dbReference type="NCBI Taxonomy" id="2100421"/>
    <lineage>
        <taxon>Viruses</taxon>
        <taxon>Duplodnaviria</taxon>
        <taxon>Heunggongvirae</taxon>
        <taxon>Uroviricota</taxon>
        <taxon>Caudoviricetes</taxon>
        <taxon>Peduoviridae</taxon>
        <taxon>Maltschvirus</taxon>
        <taxon>Maltschvirus maltsch</taxon>
    </lineage>
</organism>
<sequence length="250" mass="29602">MIKYIGRTGNNLIQYFSAYFFCKKFNIPFNVPQECPEYWLDVNSKMINWGDLFGVNPNDFIVHEGGNIGRRINLINDYNFIDFYYQNNFGITNVSKFEGYFQNKEFLASKQNEIKKLLNINYDDTINENDVLIHYRLGDLQSEFLDLPLSYYDNLLSEIKFNKGYIISDTLNHNNCQYLIEKYNLIPFDNENPINVIIFAKNFNNLILSDGTFSWWIGFLSNAKNIFHGKSDKIWTINNIFLDEWKQINI</sequence>
<proteinExistence type="predicted"/>
<accession>A0A6J5LBP8</accession>
<protein>
    <recommendedName>
        <fullName evidence="2">Glycosyl transferase family 11</fullName>
    </recommendedName>
</protein>
<dbReference type="EMBL" id="LR796235">
    <property type="protein sequence ID" value="CAB4130320.1"/>
    <property type="molecule type" value="Genomic_DNA"/>
</dbReference>
<gene>
    <name evidence="1" type="ORF">UFOVP117_365</name>
</gene>